<evidence type="ECO:0000313" key="2">
    <source>
        <dbReference type="EMBL" id="KAI9274501.1"/>
    </source>
</evidence>
<dbReference type="InterPro" id="IPR036047">
    <property type="entry name" value="F-box-like_dom_sf"/>
</dbReference>
<dbReference type="Proteomes" id="UP001209540">
    <property type="component" value="Unassembled WGS sequence"/>
</dbReference>
<dbReference type="SUPFAM" id="SSF81383">
    <property type="entry name" value="F-box domain"/>
    <property type="match status" value="1"/>
</dbReference>
<proteinExistence type="predicted"/>
<evidence type="ECO:0000313" key="3">
    <source>
        <dbReference type="Proteomes" id="UP001209540"/>
    </source>
</evidence>
<reference evidence="2" key="1">
    <citation type="journal article" date="2022" name="IScience">
        <title>Evolution of zygomycete secretomes and the origins of terrestrial fungal ecologies.</title>
        <authorList>
            <person name="Chang Y."/>
            <person name="Wang Y."/>
            <person name="Mondo S."/>
            <person name="Ahrendt S."/>
            <person name="Andreopoulos W."/>
            <person name="Barry K."/>
            <person name="Beard J."/>
            <person name="Benny G.L."/>
            <person name="Blankenship S."/>
            <person name="Bonito G."/>
            <person name="Cuomo C."/>
            <person name="Desiro A."/>
            <person name="Gervers K.A."/>
            <person name="Hundley H."/>
            <person name="Kuo A."/>
            <person name="LaButti K."/>
            <person name="Lang B.F."/>
            <person name="Lipzen A."/>
            <person name="O'Donnell K."/>
            <person name="Pangilinan J."/>
            <person name="Reynolds N."/>
            <person name="Sandor L."/>
            <person name="Smith M.E."/>
            <person name="Tsang A."/>
            <person name="Grigoriev I.V."/>
            <person name="Stajich J.E."/>
            <person name="Spatafora J.W."/>
        </authorList>
    </citation>
    <scope>NUCLEOTIDE SEQUENCE</scope>
    <source>
        <strain evidence="2">RSA 2281</strain>
    </source>
</reference>
<dbReference type="Pfam" id="PF12937">
    <property type="entry name" value="F-box-like"/>
    <property type="match status" value="1"/>
</dbReference>
<feature type="domain" description="F-box" evidence="1">
    <location>
        <begin position="7"/>
        <end position="54"/>
    </location>
</feature>
<dbReference type="SMART" id="SM00256">
    <property type="entry name" value="FBOX"/>
    <property type="match status" value="1"/>
</dbReference>
<comment type="caution">
    <text evidence="2">The sequence shown here is derived from an EMBL/GenBank/DDBJ whole genome shotgun (WGS) entry which is preliminary data.</text>
</comment>
<dbReference type="Gene3D" id="1.20.1280.50">
    <property type="match status" value="1"/>
</dbReference>
<gene>
    <name evidence="2" type="ORF">BDA99DRAFT_555928</name>
</gene>
<accession>A0AAD5KKW1</accession>
<dbReference type="EMBL" id="JAIXMP010000004">
    <property type="protein sequence ID" value="KAI9274501.1"/>
    <property type="molecule type" value="Genomic_DNA"/>
</dbReference>
<sequence>MSDATARQFFGGLPFEIISEIFAHLNTRLLIKCMSLSRLWYEFVPQCTDQWSTIVFRGTLIPGSKSRWSQSIGRCVKRVELRNMDEDTLYLAMERLIEINCHQIGSLRPDILFHDYSSYILRSTTPVVSTRIGCLPRSSSTENERKSLFVNTQLGSYAKAIKATIRYPSNKTRSFDETALAERTKASER</sequence>
<keyword evidence="3" id="KW-1185">Reference proteome</keyword>
<dbReference type="AlphaFoldDB" id="A0AAD5KKW1"/>
<protein>
    <recommendedName>
        <fullName evidence="1">F-box domain-containing protein</fullName>
    </recommendedName>
</protein>
<dbReference type="CDD" id="cd09917">
    <property type="entry name" value="F-box_SF"/>
    <property type="match status" value="1"/>
</dbReference>
<organism evidence="2 3">
    <name type="scientific">Phascolomyces articulosus</name>
    <dbReference type="NCBI Taxonomy" id="60185"/>
    <lineage>
        <taxon>Eukaryota</taxon>
        <taxon>Fungi</taxon>
        <taxon>Fungi incertae sedis</taxon>
        <taxon>Mucoromycota</taxon>
        <taxon>Mucoromycotina</taxon>
        <taxon>Mucoromycetes</taxon>
        <taxon>Mucorales</taxon>
        <taxon>Lichtheimiaceae</taxon>
        <taxon>Phascolomyces</taxon>
    </lineage>
</organism>
<evidence type="ECO:0000259" key="1">
    <source>
        <dbReference type="PROSITE" id="PS50181"/>
    </source>
</evidence>
<name>A0AAD5KKW1_9FUNG</name>
<dbReference type="PROSITE" id="PS50181">
    <property type="entry name" value="FBOX"/>
    <property type="match status" value="1"/>
</dbReference>
<reference evidence="2" key="2">
    <citation type="submission" date="2023-02" db="EMBL/GenBank/DDBJ databases">
        <authorList>
            <consortium name="DOE Joint Genome Institute"/>
            <person name="Mondo S.J."/>
            <person name="Chang Y."/>
            <person name="Wang Y."/>
            <person name="Ahrendt S."/>
            <person name="Andreopoulos W."/>
            <person name="Barry K."/>
            <person name="Beard J."/>
            <person name="Benny G.L."/>
            <person name="Blankenship S."/>
            <person name="Bonito G."/>
            <person name="Cuomo C."/>
            <person name="Desiro A."/>
            <person name="Gervers K.A."/>
            <person name="Hundley H."/>
            <person name="Kuo A."/>
            <person name="LaButti K."/>
            <person name="Lang B.F."/>
            <person name="Lipzen A."/>
            <person name="O'Donnell K."/>
            <person name="Pangilinan J."/>
            <person name="Reynolds N."/>
            <person name="Sandor L."/>
            <person name="Smith M.W."/>
            <person name="Tsang A."/>
            <person name="Grigoriev I.V."/>
            <person name="Stajich J.E."/>
            <person name="Spatafora J.W."/>
        </authorList>
    </citation>
    <scope>NUCLEOTIDE SEQUENCE</scope>
    <source>
        <strain evidence="2">RSA 2281</strain>
    </source>
</reference>
<dbReference type="InterPro" id="IPR001810">
    <property type="entry name" value="F-box_dom"/>
</dbReference>